<dbReference type="PANTHER" id="PTHR30465">
    <property type="entry name" value="INNER MEMBRANE ABC TRANSPORTER"/>
    <property type="match status" value="1"/>
</dbReference>
<reference evidence="9 10" key="1">
    <citation type="submission" date="2019-08" db="EMBL/GenBank/DDBJ databases">
        <title>In-depth cultivation of the pig gut microbiome towards novel bacterial diversity and tailored functional studies.</title>
        <authorList>
            <person name="Wylensek D."/>
            <person name="Hitch T.C.A."/>
            <person name="Clavel T."/>
        </authorList>
    </citation>
    <scope>NUCLEOTIDE SEQUENCE [LARGE SCALE GENOMIC DNA]</scope>
    <source>
        <strain evidence="9 10">MUC/MUC-530-WT-4D</strain>
    </source>
</reference>
<dbReference type="GO" id="GO:0055085">
    <property type="term" value="P:transmembrane transport"/>
    <property type="evidence" value="ECO:0007669"/>
    <property type="project" value="InterPro"/>
</dbReference>
<dbReference type="Proteomes" id="UP000474024">
    <property type="component" value="Unassembled WGS sequence"/>
</dbReference>
<dbReference type="PANTHER" id="PTHR30465:SF0">
    <property type="entry name" value="OLIGOPEPTIDE TRANSPORT SYSTEM PERMEASE PROTEIN APPB"/>
    <property type="match status" value="1"/>
</dbReference>
<dbReference type="GO" id="GO:0005886">
    <property type="term" value="C:plasma membrane"/>
    <property type="evidence" value="ECO:0007669"/>
    <property type="project" value="UniProtKB-SubCell"/>
</dbReference>
<comment type="subcellular location">
    <subcellularLocation>
        <location evidence="1 7">Cell membrane</location>
        <topology evidence="1 7">Multi-pass membrane protein</topology>
    </subcellularLocation>
</comment>
<comment type="similarity">
    <text evidence="7">Belongs to the binding-protein-dependent transport system permease family.</text>
</comment>
<keyword evidence="10" id="KW-1185">Reference proteome</keyword>
<feature type="transmembrane region" description="Helical" evidence="7">
    <location>
        <begin position="101"/>
        <end position="125"/>
    </location>
</feature>
<keyword evidence="5 7" id="KW-1133">Transmembrane helix</keyword>
<comment type="caution">
    <text evidence="9">The sequence shown here is derived from an EMBL/GenBank/DDBJ whole genome shotgun (WGS) entry which is preliminary data.</text>
</comment>
<evidence type="ECO:0000256" key="2">
    <source>
        <dbReference type="ARBA" id="ARBA00022448"/>
    </source>
</evidence>
<evidence type="ECO:0000259" key="8">
    <source>
        <dbReference type="PROSITE" id="PS50928"/>
    </source>
</evidence>
<accession>A0A6L5YPI0</accession>
<feature type="transmembrane region" description="Helical" evidence="7">
    <location>
        <begin position="137"/>
        <end position="162"/>
    </location>
</feature>
<dbReference type="PROSITE" id="PS50928">
    <property type="entry name" value="ABC_TM1"/>
    <property type="match status" value="1"/>
</dbReference>
<evidence type="ECO:0000256" key="1">
    <source>
        <dbReference type="ARBA" id="ARBA00004651"/>
    </source>
</evidence>
<keyword evidence="4 7" id="KW-0812">Transmembrane</keyword>
<feature type="domain" description="ABC transmembrane type-1" evidence="8">
    <location>
        <begin position="102"/>
        <end position="318"/>
    </location>
</feature>
<feature type="transmembrane region" description="Helical" evidence="7">
    <location>
        <begin position="253"/>
        <end position="277"/>
    </location>
</feature>
<evidence type="ECO:0000256" key="4">
    <source>
        <dbReference type="ARBA" id="ARBA00022692"/>
    </source>
</evidence>
<dbReference type="AlphaFoldDB" id="A0A6L5YPI0"/>
<name>A0A6L5YPI0_9FIRM</name>
<proteinExistence type="inferred from homology"/>
<sequence>MKKFVLKRVLISCLLLVFVTMIIYGVMRCMPTSYVEQQAMELSKKPGAKSYGEWRDQLNAQYGLDTGIVQGYFTWAGKAVRGQFGDSWYWNQPVTKKFASVIWYSFALALGSFILEIVIAIPAGILAARKQYSTSDYVITVLALIGISLPSFFFATILKYIFAIKLGWFDLYGIVGRMHDQLSPVGQFFDMAKHMVLPTIVLAIVSIGSLMRYTRTNMLEVLNSDYIRTARAKGLSESVVVNKHAFRNTLIPIITLLGGTLPGLFSGAMVTETLFQIPGIGYTSYQCVMQGDIPFVMFYMTFIAILTLLGNLIADILYAVVDPRVRVN</sequence>
<organism evidence="9 10">
    <name type="scientific">Roseburia porci</name>
    <dbReference type="NCBI Taxonomy" id="2605790"/>
    <lineage>
        <taxon>Bacteria</taxon>
        <taxon>Bacillati</taxon>
        <taxon>Bacillota</taxon>
        <taxon>Clostridia</taxon>
        <taxon>Lachnospirales</taxon>
        <taxon>Lachnospiraceae</taxon>
        <taxon>Roseburia</taxon>
    </lineage>
</organism>
<evidence type="ECO:0000256" key="5">
    <source>
        <dbReference type="ARBA" id="ARBA00022989"/>
    </source>
</evidence>
<protein>
    <submittedName>
        <fullName evidence="9">ABC transporter permease</fullName>
    </submittedName>
</protein>
<feature type="transmembrane region" description="Helical" evidence="7">
    <location>
        <begin position="297"/>
        <end position="321"/>
    </location>
</feature>
<feature type="transmembrane region" description="Helical" evidence="7">
    <location>
        <begin position="9"/>
        <end position="27"/>
    </location>
</feature>
<dbReference type="InterPro" id="IPR035906">
    <property type="entry name" value="MetI-like_sf"/>
</dbReference>
<evidence type="ECO:0000256" key="6">
    <source>
        <dbReference type="ARBA" id="ARBA00023136"/>
    </source>
</evidence>
<dbReference type="RefSeq" id="WP_154429081.1">
    <property type="nucleotide sequence ID" value="NZ_VUNI01000004.1"/>
</dbReference>
<dbReference type="EMBL" id="VUNI01000004">
    <property type="protein sequence ID" value="MST74198.1"/>
    <property type="molecule type" value="Genomic_DNA"/>
</dbReference>
<dbReference type="Gene3D" id="1.10.3720.10">
    <property type="entry name" value="MetI-like"/>
    <property type="match status" value="1"/>
</dbReference>
<keyword evidence="3" id="KW-1003">Cell membrane</keyword>
<evidence type="ECO:0000313" key="10">
    <source>
        <dbReference type="Proteomes" id="UP000474024"/>
    </source>
</evidence>
<evidence type="ECO:0000313" key="9">
    <source>
        <dbReference type="EMBL" id="MST74198.1"/>
    </source>
</evidence>
<feature type="transmembrane region" description="Helical" evidence="7">
    <location>
        <begin position="195"/>
        <end position="213"/>
    </location>
</feature>
<dbReference type="InterPro" id="IPR000515">
    <property type="entry name" value="MetI-like"/>
</dbReference>
<keyword evidence="2 7" id="KW-0813">Transport</keyword>
<dbReference type="SUPFAM" id="SSF161098">
    <property type="entry name" value="MetI-like"/>
    <property type="match status" value="1"/>
</dbReference>
<evidence type="ECO:0000256" key="7">
    <source>
        <dbReference type="RuleBase" id="RU363032"/>
    </source>
</evidence>
<dbReference type="CDD" id="cd06261">
    <property type="entry name" value="TM_PBP2"/>
    <property type="match status" value="1"/>
</dbReference>
<evidence type="ECO:0000256" key="3">
    <source>
        <dbReference type="ARBA" id="ARBA00022475"/>
    </source>
</evidence>
<dbReference type="Pfam" id="PF00528">
    <property type="entry name" value="BPD_transp_1"/>
    <property type="match status" value="1"/>
</dbReference>
<keyword evidence="6 7" id="KW-0472">Membrane</keyword>
<gene>
    <name evidence="9" type="ORF">FYJ75_03990</name>
</gene>